<feature type="chain" id="PRO_5039294703" description="PASTA domain-containing protein" evidence="1">
    <location>
        <begin position="31"/>
        <end position="111"/>
    </location>
</feature>
<keyword evidence="1" id="KW-0732">Signal</keyword>
<comment type="caution">
    <text evidence="2">The sequence shown here is derived from an EMBL/GenBank/DDBJ whole genome shotgun (WGS) entry which is preliminary data.</text>
</comment>
<evidence type="ECO:0008006" key="4">
    <source>
        <dbReference type="Google" id="ProtNLM"/>
    </source>
</evidence>
<protein>
    <recommendedName>
        <fullName evidence="4">PASTA domain-containing protein</fullName>
    </recommendedName>
</protein>
<dbReference type="Proteomes" id="UP000053060">
    <property type="component" value="Unassembled WGS sequence"/>
</dbReference>
<dbReference type="EMBL" id="AZXY01000008">
    <property type="protein sequence ID" value="KSZ57506.1"/>
    <property type="molecule type" value="Genomic_DNA"/>
</dbReference>
<reference evidence="3" key="1">
    <citation type="submission" date="2015-01" db="EMBL/GenBank/DDBJ databases">
        <title>Draft genome sequence of Rhodococcus pyridinivorans strain KG-16, a hydrocarbon-degrading bacterium.</title>
        <authorList>
            <person name="Aggarwal R.K."/>
            <person name="Dawar C."/>
        </authorList>
    </citation>
    <scope>NUCLEOTIDE SEQUENCE [LARGE SCALE GENOMIC DNA]</scope>
    <source>
        <strain evidence="3">KG-16</strain>
    </source>
</reference>
<accession>A0A0V9UHL7</accession>
<name>A0A0V9UHL7_9NOCA</name>
<feature type="signal peptide" evidence="1">
    <location>
        <begin position="1"/>
        <end position="30"/>
    </location>
</feature>
<evidence type="ECO:0000313" key="3">
    <source>
        <dbReference type="Proteomes" id="UP000053060"/>
    </source>
</evidence>
<evidence type="ECO:0000313" key="2">
    <source>
        <dbReference type="EMBL" id="KSZ57506.1"/>
    </source>
</evidence>
<proteinExistence type="predicted"/>
<dbReference type="RefSeq" id="WP_238588673.1">
    <property type="nucleotide sequence ID" value="NZ_AZXY01000008.1"/>
</dbReference>
<reference evidence="2 3" key="2">
    <citation type="journal article" date="2016" name="Genome Announc.">
        <title>Draft Genome Sequence of a Versatile Hydrocarbon-Degrading Bacterium, Rhodococcus pyridinivorans Strain KG-16, Collected from Oil Fields in India.</title>
        <authorList>
            <person name="Aggarwal R.K."/>
            <person name="Dawar C."/>
            <person name="Phanindranath R."/>
            <person name="Mutnuri L."/>
            <person name="Dayal A.M."/>
        </authorList>
    </citation>
    <scope>NUCLEOTIDE SEQUENCE [LARGE SCALE GENOMIC DNA]</scope>
    <source>
        <strain evidence="2 3">KG-16</strain>
    </source>
</reference>
<dbReference type="AlphaFoldDB" id="A0A0V9UHL7"/>
<gene>
    <name evidence="2" type="ORF">Z045_16115</name>
</gene>
<evidence type="ECO:0000256" key="1">
    <source>
        <dbReference type="SAM" id="SignalP"/>
    </source>
</evidence>
<dbReference type="PATRIC" id="fig|1441730.3.peg.3354"/>
<sequence length="111" mass="12236">MRRSLVSAACAAVMLSPVPLSVALAGTAAAQTDISVVGMSQEQAQQVLSDAGVPYLILNRSGSTMQNCRVTEQRDRGYDVEVEYDWDHEDKEWDKTEVEVWRGLALVVFCD</sequence>
<organism evidence="2 3">
    <name type="scientific">Rhodococcus pyridinivorans KG-16</name>
    <dbReference type="NCBI Taxonomy" id="1441730"/>
    <lineage>
        <taxon>Bacteria</taxon>
        <taxon>Bacillati</taxon>
        <taxon>Actinomycetota</taxon>
        <taxon>Actinomycetes</taxon>
        <taxon>Mycobacteriales</taxon>
        <taxon>Nocardiaceae</taxon>
        <taxon>Rhodococcus</taxon>
    </lineage>
</organism>